<feature type="transmembrane region" description="Helical" evidence="2">
    <location>
        <begin position="615"/>
        <end position="636"/>
    </location>
</feature>
<keyword evidence="2" id="KW-1133">Transmembrane helix</keyword>
<evidence type="ECO:0000256" key="2">
    <source>
        <dbReference type="SAM" id="Phobius"/>
    </source>
</evidence>
<feature type="region of interest" description="Disordered" evidence="1">
    <location>
        <begin position="178"/>
        <end position="218"/>
    </location>
</feature>
<dbReference type="RefSeq" id="XP_005710336.1">
    <property type="nucleotide sequence ID" value="XM_005710279.1"/>
</dbReference>
<keyword evidence="4" id="KW-1185">Reference proteome</keyword>
<gene>
    <name evidence="3" type="ORF">CHC_T00006929001</name>
</gene>
<name>R7QNH5_CHOCR</name>
<dbReference type="EMBL" id="HG002116">
    <property type="protein sequence ID" value="CDF40042.1"/>
    <property type="molecule type" value="Genomic_DNA"/>
</dbReference>
<dbReference type="KEGG" id="ccp:CHC_T00006929001"/>
<keyword evidence="2" id="KW-0472">Membrane</keyword>
<evidence type="ECO:0000313" key="3">
    <source>
        <dbReference type="EMBL" id="CDF40042.1"/>
    </source>
</evidence>
<dbReference type="Gramene" id="CDF40042">
    <property type="protein sequence ID" value="CDF40042"/>
    <property type="gene ID" value="CHC_T00006929001"/>
</dbReference>
<accession>R7QNH5</accession>
<protein>
    <submittedName>
        <fullName evidence="3">Uncharacterized protein</fullName>
    </submittedName>
</protein>
<keyword evidence="2" id="KW-0812">Transmembrane</keyword>
<evidence type="ECO:0000256" key="1">
    <source>
        <dbReference type="SAM" id="MobiDB-lite"/>
    </source>
</evidence>
<proteinExistence type="predicted"/>
<dbReference type="Proteomes" id="UP000012073">
    <property type="component" value="Unassembled WGS sequence"/>
</dbReference>
<feature type="compositionally biased region" description="Polar residues" evidence="1">
    <location>
        <begin position="200"/>
        <end position="210"/>
    </location>
</feature>
<organism evidence="3 4">
    <name type="scientific">Chondrus crispus</name>
    <name type="common">Carrageen Irish moss</name>
    <name type="synonym">Polymorpha crispa</name>
    <dbReference type="NCBI Taxonomy" id="2769"/>
    <lineage>
        <taxon>Eukaryota</taxon>
        <taxon>Rhodophyta</taxon>
        <taxon>Florideophyceae</taxon>
        <taxon>Rhodymeniophycidae</taxon>
        <taxon>Gigartinales</taxon>
        <taxon>Gigartinaceae</taxon>
        <taxon>Chondrus</taxon>
    </lineage>
</organism>
<dbReference type="AlphaFoldDB" id="R7QNH5"/>
<reference evidence="4" key="1">
    <citation type="journal article" date="2013" name="Proc. Natl. Acad. Sci. U.S.A.">
        <title>Genome structure and metabolic features in the red seaweed Chondrus crispus shed light on evolution of the Archaeplastida.</title>
        <authorList>
            <person name="Collen J."/>
            <person name="Porcel B."/>
            <person name="Carre W."/>
            <person name="Ball S.G."/>
            <person name="Chaparro C."/>
            <person name="Tonon T."/>
            <person name="Barbeyron T."/>
            <person name="Michel G."/>
            <person name="Noel B."/>
            <person name="Valentin K."/>
            <person name="Elias M."/>
            <person name="Artiguenave F."/>
            <person name="Arun A."/>
            <person name="Aury J.M."/>
            <person name="Barbosa-Neto J.F."/>
            <person name="Bothwell J.H."/>
            <person name="Bouget F.Y."/>
            <person name="Brillet L."/>
            <person name="Cabello-Hurtado F."/>
            <person name="Capella-Gutierrez S."/>
            <person name="Charrier B."/>
            <person name="Cladiere L."/>
            <person name="Cock J.M."/>
            <person name="Coelho S.M."/>
            <person name="Colleoni C."/>
            <person name="Czjzek M."/>
            <person name="Da Silva C."/>
            <person name="Delage L."/>
            <person name="Denoeud F."/>
            <person name="Deschamps P."/>
            <person name="Dittami S.M."/>
            <person name="Gabaldon T."/>
            <person name="Gachon C.M."/>
            <person name="Groisillier A."/>
            <person name="Herve C."/>
            <person name="Jabbari K."/>
            <person name="Katinka M."/>
            <person name="Kloareg B."/>
            <person name="Kowalczyk N."/>
            <person name="Labadie K."/>
            <person name="Leblanc C."/>
            <person name="Lopez P.J."/>
            <person name="McLachlan D.H."/>
            <person name="Meslet-Cladiere L."/>
            <person name="Moustafa A."/>
            <person name="Nehr Z."/>
            <person name="Nyvall Collen P."/>
            <person name="Panaud O."/>
            <person name="Partensky F."/>
            <person name="Poulain J."/>
            <person name="Rensing S.A."/>
            <person name="Rousvoal S."/>
            <person name="Samson G."/>
            <person name="Symeonidi A."/>
            <person name="Weissenbach J."/>
            <person name="Zambounis A."/>
            <person name="Wincker P."/>
            <person name="Boyen C."/>
        </authorList>
    </citation>
    <scope>NUCLEOTIDE SEQUENCE [LARGE SCALE GENOMIC DNA]</scope>
    <source>
        <strain evidence="4">cv. Stackhouse</strain>
    </source>
</reference>
<feature type="transmembrane region" description="Helical" evidence="2">
    <location>
        <begin position="237"/>
        <end position="258"/>
    </location>
</feature>
<dbReference type="OrthoDB" id="10617422at2759"/>
<sequence length="690" mass="77837">MSDLTSLPEPQAFVDDANLYLQSLSVQHDSNLSAGADLDVLHTTRLARTIRRATLIYAASFDIIPAVAQRESHQGNNTANYLRGLISRLSTALKDRNDAELETLVDAATAELDACKEGEQGIFTTLQVVTVSKGSGAELDWLSDIPNDPDAENSVSDAVVVQDSSENALALPSLHNKNRAKRNSGGFRSSLQLKRDASGPSMTILTSGQTPPRGGQRKQKYPSCFATYGNLSSKEKLLLWVYILLLLASVIPIAVVTVDFTKKQINPESFIRTQVSDSLPAPVVTICLSQRGIPFSRLQLYNFTDAQGVNFRGADPKGPQTDRQSPEFEAVVDRFWDNPGNEDCNKTVGDFYPFPLESLNQLTSGEKNSQCRPCYRVGRKTVMATSTDFRDSSILDLYTDNYFLQCMKSINTLDNRSLTFWHGQLNEKKKKMEELGVLSSQVDNVKVADLELEQFEKIDSEQGCNIFYFGFFPKLLNTGTGGVDIKYAWDGSTWNPVGKGPYFKLKTTEDLLPEESLQMFVGRNVSTEENKVGENLDMLLLGPNTQTYASFQPVIDYDGERFDISSSTTNLRQDEVTPIFGYWLVYRVYYNFNRFVVEEHYLDSTYPAGQWFVDVSGYASLFTGASLLSLIFFPLWRARQRREDRRLMHERPEAYYWSEHKKRHLTTTPDMDREPHRSRALFMEHVKTGR</sequence>
<evidence type="ECO:0000313" key="4">
    <source>
        <dbReference type="Proteomes" id="UP000012073"/>
    </source>
</evidence>
<dbReference type="GeneID" id="17318054"/>